<dbReference type="InterPro" id="IPR002110">
    <property type="entry name" value="Ankyrin_rpt"/>
</dbReference>
<organism evidence="4 5">
    <name type="scientific">Trichogramma brassicae</name>
    <dbReference type="NCBI Taxonomy" id="86971"/>
    <lineage>
        <taxon>Eukaryota</taxon>
        <taxon>Metazoa</taxon>
        <taxon>Ecdysozoa</taxon>
        <taxon>Arthropoda</taxon>
        <taxon>Hexapoda</taxon>
        <taxon>Insecta</taxon>
        <taxon>Pterygota</taxon>
        <taxon>Neoptera</taxon>
        <taxon>Endopterygota</taxon>
        <taxon>Hymenoptera</taxon>
        <taxon>Apocrita</taxon>
        <taxon>Proctotrupomorpha</taxon>
        <taxon>Chalcidoidea</taxon>
        <taxon>Trichogrammatidae</taxon>
        <taxon>Trichogramma</taxon>
    </lineage>
</organism>
<evidence type="ECO:0000313" key="4">
    <source>
        <dbReference type="EMBL" id="CAB0035020.1"/>
    </source>
</evidence>
<dbReference type="Pfam" id="PF12796">
    <property type="entry name" value="Ank_2"/>
    <property type="match status" value="1"/>
</dbReference>
<evidence type="ECO:0000313" key="5">
    <source>
        <dbReference type="Proteomes" id="UP000479190"/>
    </source>
</evidence>
<dbReference type="Proteomes" id="UP000479190">
    <property type="component" value="Unassembled WGS sequence"/>
</dbReference>
<name>A0A6H5II34_9HYME</name>
<dbReference type="OrthoDB" id="5406014at2759"/>
<protein>
    <submittedName>
        <fullName evidence="4">Uncharacterized protein</fullName>
    </submittedName>
</protein>
<feature type="repeat" description="ANK" evidence="3">
    <location>
        <begin position="92"/>
        <end position="125"/>
    </location>
</feature>
<dbReference type="AlphaFoldDB" id="A0A6H5II34"/>
<accession>A0A6H5II34</accession>
<dbReference type="PROSITE" id="PS50088">
    <property type="entry name" value="ANK_REPEAT"/>
    <property type="match status" value="2"/>
</dbReference>
<reference evidence="4 5" key="1">
    <citation type="submission" date="2020-02" db="EMBL/GenBank/DDBJ databases">
        <authorList>
            <person name="Ferguson B K."/>
        </authorList>
    </citation>
    <scope>NUCLEOTIDE SEQUENCE [LARGE SCALE GENOMIC DNA]</scope>
</reference>
<keyword evidence="2 3" id="KW-0040">ANK repeat</keyword>
<dbReference type="EMBL" id="CADCXV010000767">
    <property type="protein sequence ID" value="CAB0035020.1"/>
    <property type="molecule type" value="Genomic_DNA"/>
</dbReference>
<evidence type="ECO:0000256" key="2">
    <source>
        <dbReference type="ARBA" id="ARBA00023043"/>
    </source>
</evidence>
<keyword evidence="5" id="KW-1185">Reference proteome</keyword>
<dbReference type="InterPro" id="IPR036770">
    <property type="entry name" value="Ankyrin_rpt-contain_sf"/>
</dbReference>
<sequence>MRQGMRVNAQDNKGNTALHLLLECGSEIEKTIELLLRRGADPTLANAEGEVPLLKIFWRGEASLMKILLKAIDGHCRRRRRQTYPVNFQDRRGHTALHYVLERHKNNAWFAWLLSKGADPNLVNDQGISPVDLVCSSWRYGADDKMFRSLVKHCNDTRQALHVNARDKSGRILLNWALENRDKMKVEWLLRTGVDPNLADEQGSTALHVISQQRNDYGFAELLFKICDENNRTVQVDAKDKSDRTPIEYAVANFYPNIVAALLDRGASLVWPTRSHFDELYRQRDPPFEYKFTRLIGALAVMECLENRNYEFERSKALRIMKYFDEFKMFADLENDLYDVGTFPSSSAKSMMIKPSLSLHDLIQLSPEEAWTRLTYQDCYDYWSSINVCAFSLRSRVISARVICEKMSRRFFFRPWAVISYLELIRYRLPEECCEMIIDPLTNQDLLDICLAARDNNVDSEEQRIQVSVPET</sequence>
<keyword evidence="1" id="KW-0677">Repeat</keyword>
<proteinExistence type="predicted"/>
<feature type="repeat" description="ANK" evidence="3">
    <location>
        <begin position="13"/>
        <end position="47"/>
    </location>
</feature>
<dbReference type="SUPFAM" id="SSF48403">
    <property type="entry name" value="Ankyrin repeat"/>
    <property type="match status" value="1"/>
</dbReference>
<dbReference type="PANTHER" id="PTHR24198">
    <property type="entry name" value="ANKYRIN REPEAT AND PROTEIN KINASE DOMAIN-CONTAINING PROTEIN"/>
    <property type="match status" value="1"/>
</dbReference>
<evidence type="ECO:0000256" key="3">
    <source>
        <dbReference type="PROSITE-ProRule" id="PRU00023"/>
    </source>
</evidence>
<dbReference type="Gene3D" id="1.25.40.20">
    <property type="entry name" value="Ankyrin repeat-containing domain"/>
    <property type="match status" value="2"/>
</dbReference>
<dbReference type="PANTHER" id="PTHR24198:SF165">
    <property type="entry name" value="ANKYRIN REPEAT-CONTAINING PROTEIN-RELATED"/>
    <property type="match status" value="1"/>
</dbReference>
<dbReference type="Pfam" id="PF00023">
    <property type="entry name" value="Ank"/>
    <property type="match status" value="2"/>
</dbReference>
<gene>
    <name evidence="4" type="ORF">TBRA_LOCUS6918</name>
</gene>
<dbReference type="PROSITE" id="PS50297">
    <property type="entry name" value="ANK_REP_REGION"/>
    <property type="match status" value="1"/>
</dbReference>
<dbReference type="SMART" id="SM00248">
    <property type="entry name" value="ANK"/>
    <property type="match status" value="6"/>
</dbReference>
<evidence type="ECO:0000256" key="1">
    <source>
        <dbReference type="ARBA" id="ARBA00022737"/>
    </source>
</evidence>